<dbReference type="PROSITE" id="PS50297">
    <property type="entry name" value="ANK_REP_REGION"/>
    <property type="match status" value="2"/>
</dbReference>
<feature type="non-terminal residue" evidence="4">
    <location>
        <position position="52"/>
    </location>
</feature>
<evidence type="ECO:0000256" key="2">
    <source>
        <dbReference type="ARBA" id="ARBA00023043"/>
    </source>
</evidence>
<dbReference type="Pfam" id="PF13637">
    <property type="entry name" value="Ank_4"/>
    <property type="match status" value="1"/>
</dbReference>
<name>L1I6D0_GUITC</name>
<evidence type="ECO:0000313" key="5">
    <source>
        <dbReference type="EnsemblProtists" id="EKX31803"/>
    </source>
</evidence>
<dbReference type="EnsemblProtists" id="EKX31803">
    <property type="protein sequence ID" value="EKX31803"/>
    <property type="gene ID" value="GUITHDRAFT_41614"/>
</dbReference>
<dbReference type="GO" id="GO:0004842">
    <property type="term" value="F:ubiquitin-protein transferase activity"/>
    <property type="evidence" value="ECO:0007669"/>
    <property type="project" value="TreeGrafter"/>
</dbReference>
<evidence type="ECO:0000313" key="4">
    <source>
        <dbReference type="EMBL" id="EKX31803.1"/>
    </source>
</evidence>
<reference evidence="4 6" key="1">
    <citation type="journal article" date="2012" name="Nature">
        <title>Algal genomes reveal evolutionary mosaicism and the fate of nucleomorphs.</title>
        <authorList>
            <consortium name="DOE Joint Genome Institute"/>
            <person name="Curtis B.A."/>
            <person name="Tanifuji G."/>
            <person name="Burki F."/>
            <person name="Gruber A."/>
            <person name="Irimia M."/>
            <person name="Maruyama S."/>
            <person name="Arias M.C."/>
            <person name="Ball S.G."/>
            <person name="Gile G.H."/>
            <person name="Hirakawa Y."/>
            <person name="Hopkins J.F."/>
            <person name="Kuo A."/>
            <person name="Rensing S.A."/>
            <person name="Schmutz J."/>
            <person name="Symeonidi A."/>
            <person name="Elias M."/>
            <person name="Eveleigh R.J."/>
            <person name="Herman E.K."/>
            <person name="Klute M.J."/>
            <person name="Nakayama T."/>
            <person name="Obornik M."/>
            <person name="Reyes-Prieto A."/>
            <person name="Armbrust E.V."/>
            <person name="Aves S.J."/>
            <person name="Beiko R.G."/>
            <person name="Coutinho P."/>
            <person name="Dacks J.B."/>
            <person name="Durnford D.G."/>
            <person name="Fast N.M."/>
            <person name="Green B.R."/>
            <person name="Grisdale C.J."/>
            <person name="Hempel F."/>
            <person name="Henrissat B."/>
            <person name="Hoppner M.P."/>
            <person name="Ishida K."/>
            <person name="Kim E."/>
            <person name="Koreny L."/>
            <person name="Kroth P.G."/>
            <person name="Liu Y."/>
            <person name="Malik S.B."/>
            <person name="Maier U.G."/>
            <person name="McRose D."/>
            <person name="Mock T."/>
            <person name="Neilson J.A."/>
            <person name="Onodera N.T."/>
            <person name="Poole A.M."/>
            <person name="Pritham E.J."/>
            <person name="Richards T.A."/>
            <person name="Rocap G."/>
            <person name="Roy S.W."/>
            <person name="Sarai C."/>
            <person name="Schaack S."/>
            <person name="Shirato S."/>
            <person name="Slamovits C.H."/>
            <person name="Spencer D.F."/>
            <person name="Suzuki S."/>
            <person name="Worden A.Z."/>
            <person name="Zauner S."/>
            <person name="Barry K."/>
            <person name="Bell C."/>
            <person name="Bharti A.K."/>
            <person name="Crow J.A."/>
            <person name="Grimwood J."/>
            <person name="Kramer R."/>
            <person name="Lindquist E."/>
            <person name="Lucas S."/>
            <person name="Salamov A."/>
            <person name="McFadden G.I."/>
            <person name="Lane C.E."/>
            <person name="Keeling P.J."/>
            <person name="Gray M.W."/>
            <person name="Grigoriev I.V."/>
            <person name="Archibald J.M."/>
        </authorList>
    </citation>
    <scope>NUCLEOTIDE SEQUENCE</scope>
    <source>
        <strain evidence="4 6">CCMP2712</strain>
    </source>
</reference>
<dbReference type="Gene3D" id="1.25.40.20">
    <property type="entry name" value="Ankyrin repeat-containing domain"/>
    <property type="match status" value="1"/>
</dbReference>
<reference evidence="5" key="3">
    <citation type="submission" date="2015-06" db="UniProtKB">
        <authorList>
            <consortium name="EnsemblProtists"/>
        </authorList>
    </citation>
    <scope>IDENTIFICATION</scope>
</reference>
<dbReference type="AlphaFoldDB" id="L1I6D0"/>
<dbReference type="InterPro" id="IPR036770">
    <property type="entry name" value="Ankyrin_rpt-contain_sf"/>
</dbReference>
<evidence type="ECO:0000313" key="6">
    <source>
        <dbReference type="Proteomes" id="UP000011087"/>
    </source>
</evidence>
<sequence>TALHAATLLGELEMVKELMGAGADPRVQDKEGRTALHICAMKGYLEIAEFLI</sequence>
<dbReference type="GeneID" id="17288525"/>
<dbReference type="PANTHER" id="PTHR24171:SF8">
    <property type="entry name" value="BRCA1-ASSOCIATED RING DOMAIN PROTEIN 1"/>
    <property type="match status" value="1"/>
</dbReference>
<dbReference type="PANTHER" id="PTHR24171">
    <property type="entry name" value="ANKYRIN REPEAT DOMAIN-CONTAINING PROTEIN 39-RELATED"/>
    <property type="match status" value="1"/>
</dbReference>
<dbReference type="EMBL" id="JH993235">
    <property type="protein sequence ID" value="EKX31803.1"/>
    <property type="molecule type" value="Genomic_DNA"/>
</dbReference>
<protein>
    <submittedName>
        <fullName evidence="4 5">Uncharacterized protein</fullName>
    </submittedName>
</protein>
<dbReference type="PROSITE" id="PS50088">
    <property type="entry name" value="ANK_REPEAT"/>
    <property type="match status" value="2"/>
</dbReference>
<feature type="non-terminal residue" evidence="4">
    <location>
        <position position="1"/>
    </location>
</feature>
<keyword evidence="2 3" id="KW-0040">ANK repeat</keyword>
<reference evidence="6" key="2">
    <citation type="submission" date="2012-11" db="EMBL/GenBank/DDBJ databases">
        <authorList>
            <person name="Kuo A."/>
            <person name="Curtis B.A."/>
            <person name="Tanifuji G."/>
            <person name="Burki F."/>
            <person name="Gruber A."/>
            <person name="Irimia M."/>
            <person name="Maruyama S."/>
            <person name="Arias M.C."/>
            <person name="Ball S.G."/>
            <person name="Gile G.H."/>
            <person name="Hirakawa Y."/>
            <person name="Hopkins J.F."/>
            <person name="Rensing S.A."/>
            <person name="Schmutz J."/>
            <person name="Symeonidi A."/>
            <person name="Elias M."/>
            <person name="Eveleigh R.J."/>
            <person name="Herman E.K."/>
            <person name="Klute M.J."/>
            <person name="Nakayama T."/>
            <person name="Obornik M."/>
            <person name="Reyes-Prieto A."/>
            <person name="Armbrust E.V."/>
            <person name="Aves S.J."/>
            <person name="Beiko R.G."/>
            <person name="Coutinho P."/>
            <person name="Dacks J.B."/>
            <person name="Durnford D.G."/>
            <person name="Fast N.M."/>
            <person name="Green B.R."/>
            <person name="Grisdale C."/>
            <person name="Hempe F."/>
            <person name="Henrissat B."/>
            <person name="Hoppner M.P."/>
            <person name="Ishida K.-I."/>
            <person name="Kim E."/>
            <person name="Koreny L."/>
            <person name="Kroth P.G."/>
            <person name="Liu Y."/>
            <person name="Malik S.-B."/>
            <person name="Maier U.G."/>
            <person name="McRose D."/>
            <person name="Mock T."/>
            <person name="Neilson J.A."/>
            <person name="Onodera N.T."/>
            <person name="Poole A.M."/>
            <person name="Pritham E.J."/>
            <person name="Richards T.A."/>
            <person name="Rocap G."/>
            <person name="Roy S.W."/>
            <person name="Sarai C."/>
            <person name="Schaack S."/>
            <person name="Shirato S."/>
            <person name="Slamovits C.H."/>
            <person name="Spencer D.F."/>
            <person name="Suzuki S."/>
            <person name="Worden A.Z."/>
            <person name="Zauner S."/>
            <person name="Barry K."/>
            <person name="Bell C."/>
            <person name="Bharti A.K."/>
            <person name="Crow J.A."/>
            <person name="Grimwood J."/>
            <person name="Kramer R."/>
            <person name="Lindquist E."/>
            <person name="Lucas S."/>
            <person name="Salamov A."/>
            <person name="McFadden G.I."/>
            <person name="Lane C.E."/>
            <person name="Keeling P.J."/>
            <person name="Gray M.W."/>
            <person name="Grigoriev I.V."/>
            <person name="Archibald J.M."/>
        </authorList>
    </citation>
    <scope>NUCLEOTIDE SEQUENCE</scope>
    <source>
        <strain evidence="6">CCMP2712</strain>
    </source>
</reference>
<organism evidence="4">
    <name type="scientific">Guillardia theta (strain CCMP2712)</name>
    <name type="common">Cryptophyte</name>
    <dbReference type="NCBI Taxonomy" id="905079"/>
    <lineage>
        <taxon>Eukaryota</taxon>
        <taxon>Cryptophyceae</taxon>
        <taxon>Pyrenomonadales</taxon>
        <taxon>Geminigeraceae</taxon>
        <taxon>Guillardia</taxon>
    </lineage>
</organism>
<dbReference type="SUPFAM" id="SSF48403">
    <property type="entry name" value="Ankyrin repeat"/>
    <property type="match status" value="1"/>
</dbReference>
<feature type="repeat" description="ANK" evidence="3">
    <location>
        <begin position="31"/>
        <end position="52"/>
    </location>
</feature>
<proteinExistence type="predicted"/>
<gene>
    <name evidence="4" type="ORF">GUITHDRAFT_41614</name>
</gene>
<accession>L1I6D0</accession>
<dbReference type="GO" id="GO:0085020">
    <property type="term" value="P:protein K6-linked ubiquitination"/>
    <property type="evidence" value="ECO:0007669"/>
    <property type="project" value="TreeGrafter"/>
</dbReference>
<dbReference type="HOGENOM" id="CLU_3093866_0_0_1"/>
<evidence type="ECO:0000256" key="1">
    <source>
        <dbReference type="ARBA" id="ARBA00022737"/>
    </source>
</evidence>
<dbReference type="PaxDb" id="55529-EKX31803"/>
<feature type="repeat" description="ANK" evidence="3">
    <location>
        <begin position="1"/>
        <end position="30"/>
    </location>
</feature>
<evidence type="ECO:0000256" key="3">
    <source>
        <dbReference type="PROSITE-ProRule" id="PRU00023"/>
    </source>
</evidence>
<dbReference type="RefSeq" id="XP_005818783.1">
    <property type="nucleotide sequence ID" value="XM_005818726.1"/>
</dbReference>
<dbReference type="OrthoDB" id="539213at2759"/>
<dbReference type="Proteomes" id="UP000011087">
    <property type="component" value="Unassembled WGS sequence"/>
</dbReference>
<keyword evidence="6" id="KW-1185">Reference proteome</keyword>
<keyword evidence="1" id="KW-0677">Repeat</keyword>
<dbReference type="InterPro" id="IPR002110">
    <property type="entry name" value="Ankyrin_rpt"/>
</dbReference>
<dbReference type="KEGG" id="gtt:GUITHDRAFT_41614"/>